<dbReference type="OrthoDB" id="684343at2759"/>
<evidence type="ECO:0000313" key="4">
    <source>
        <dbReference type="Proteomes" id="UP000015453"/>
    </source>
</evidence>
<evidence type="ECO:0000256" key="1">
    <source>
        <dbReference type="ARBA" id="ARBA00005711"/>
    </source>
</evidence>
<dbReference type="PANTHER" id="PTHR31775">
    <property type="entry name" value="OS02G0117200 PROTEIN"/>
    <property type="match status" value="1"/>
</dbReference>
<dbReference type="PANTHER" id="PTHR31775:SF31">
    <property type="entry name" value="REMORIN-LIKE"/>
    <property type="match status" value="1"/>
</dbReference>
<accession>S8BYL6</accession>
<comment type="similarity">
    <text evidence="1">Belongs to the remorin family.</text>
</comment>
<feature type="domain" description="Remorin C-terminal" evidence="2">
    <location>
        <begin position="27"/>
        <end position="131"/>
    </location>
</feature>
<dbReference type="Pfam" id="PF03763">
    <property type="entry name" value="Remorin_C"/>
    <property type="match status" value="1"/>
</dbReference>
<comment type="caution">
    <text evidence="3">The sequence shown here is derived from an EMBL/GenBank/DDBJ whole genome shotgun (WGS) entry which is preliminary data.</text>
</comment>
<feature type="non-terminal residue" evidence="3">
    <location>
        <position position="1"/>
    </location>
</feature>
<dbReference type="AlphaFoldDB" id="S8BYL6"/>
<dbReference type="InterPro" id="IPR005516">
    <property type="entry name" value="Remorin_C"/>
</dbReference>
<organism evidence="3 4">
    <name type="scientific">Genlisea aurea</name>
    <dbReference type="NCBI Taxonomy" id="192259"/>
    <lineage>
        <taxon>Eukaryota</taxon>
        <taxon>Viridiplantae</taxon>
        <taxon>Streptophyta</taxon>
        <taxon>Embryophyta</taxon>
        <taxon>Tracheophyta</taxon>
        <taxon>Spermatophyta</taxon>
        <taxon>Magnoliopsida</taxon>
        <taxon>eudicotyledons</taxon>
        <taxon>Gunneridae</taxon>
        <taxon>Pentapetalae</taxon>
        <taxon>asterids</taxon>
        <taxon>lamiids</taxon>
        <taxon>Lamiales</taxon>
        <taxon>Lentibulariaceae</taxon>
        <taxon>Genlisea</taxon>
    </lineage>
</organism>
<dbReference type="EMBL" id="AUSU01008164">
    <property type="protein sequence ID" value="EPS59685.1"/>
    <property type="molecule type" value="Genomic_DNA"/>
</dbReference>
<protein>
    <recommendedName>
        <fullName evidence="2">Remorin C-terminal domain-containing protein</fullName>
    </recommendedName>
</protein>
<dbReference type="Proteomes" id="UP000015453">
    <property type="component" value="Unassembled WGS sequence"/>
</dbReference>
<feature type="non-terminal residue" evidence="3">
    <location>
        <position position="137"/>
    </location>
</feature>
<gene>
    <name evidence="3" type="ORF">M569_15119</name>
</gene>
<reference evidence="3 4" key="1">
    <citation type="journal article" date="2013" name="BMC Genomics">
        <title>The miniature genome of a carnivorous plant Genlisea aurea contains a low number of genes and short non-coding sequences.</title>
        <authorList>
            <person name="Leushkin E.V."/>
            <person name="Sutormin R.A."/>
            <person name="Nabieva E.R."/>
            <person name="Penin A.A."/>
            <person name="Kondrashov A.S."/>
            <person name="Logacheva M.D."/>
        </authorList>
    </citation>
    <scope>NUCLEOTIDE SEQUENCE [LARGE SCALE GENOMIC DNA]</scope>
</reference>
<sequence>IPESIPKQTSKGSLDRDIALAKVDDDKRLSFIKAWEDSEKTKAQNKAEKKLSEVNSWENSKRAALEGKLKTFDEELEKKKAGYAEKVKNKLAIIHKQAEEQRAEVLAKRGEEQLKADEAAAKFRAAGQIPPTGCGCL</sequence>
<keyword evidence="4" id="KW-1185">Reference proteome</keyword>
<evidence type="ECO:0000259" key="2">
    <source>
        <dbReference type="Pfam" id="PF03763"/>
    </source>
</evidence>
<proteinExistence type="inferred from homology"/>
<name>S8BYL6_9LAMI</name>
<evidence type="ECO:0000313" key="3">
    <source>
        <dbReference type="EMBL" id="EPS59685.1"/>
    </source>
</evidence>